<dbReference type="PANTHER" id="PTHR12945:SF0">
    <property type="entry name" value="TRNA (ADENINE(58)-N(1))-METHYLTRANSFERASE NON-CATALYTIC SUBUNIT TRM6"/>
    <property type="match status" value="1"/>
</dbReference>
<reference evidence="8" key="1">
    <citation type="submission" date="2023-10" db="EMBL/GenBank/DDBJ databases">
        <title>Genome assemblies of two species of porcelain crab, Petrolisthes cinctipes and Petrolisthes manimaculis (Anomura: Porcellanidae).</title>
        <authorList>
            <person name="Angst P."/>
        </authorList>
    </citation>
    <scope>NUCLEOTIDE SEQUENCE</scope>
    <source>
        <strain evidence="8">PB745_01</strain>
        <tissue evidence="8">Gill</tissue>
    </source>
</reference>
<evidence type="ECO:0000256" key="1">
    <source>
        <dbReference type="ARBA" id="ARBA00004123"/>
    </source>
</evidence>
<comment type="similarity">
    <text evidence="2">Belongs to the TRM6/GCD10 family.</text>
</comment>
<comment type="subcellular location">
    <subcellularLocation>
        <location evidence="1">Nucleus</location>
    </subcellularLocation>
</comment>
<evidence type="ECO:0000313" key="8">
    <source>
        <dbReference type="EMBL" id="KAK3886367.1"/>
    </source>
</evidence>
<accession>A0AAE1G7C6</accession>
<gene>
    <name evidence="8" type="ORF">Pcinc_009471</name>
</gene>
<dbReference type="Pfam" id="PF04189">
    <property type="entry name" value="Gcd10p"/>
    <property type="match status" value="1"/>
</dbReference>
<keyword evidence="5" id="KW-0539">Nucleus</keyword>
<sequence length="492" mass="55340">MPEVKNEIYEGCTVVVQKGAHLKTCRIVLGRNYIFGKRGDSQFTLNLDGAIGCLFGSQFRMELIKKKVFSIHKIEDHTAALDIVKEGGVDNRDLKDDGLSQKLTPEQIIELKHKGLSGKEVIQKITENSTTFKEKTVYSQEKYINKKKKKYEEILTIHRPSVRLLSNMFYTLDPIKIANLRLDSLSQILSHCNVQPGGRFAVFESGTQGLVTAAMLHRVGNTGHLVQIYHGTQPQRNAVDQMNFTQEEMESLSFINFTKITTIKQQTGNNTNELKHISGNVTKLIKKVEAEDIVNTSTEEIIDTSTEDIINSNTEEIINTNTKDVVNTRTEDIVNTNTEDIEIMMTSTTQPETDSKGDVEKIQETKRQESSSSSLRPRKFVRSLVEDVKLSSSVLDSGVDGLVVACRQHPTAITTELLHFLKPGFPFVVFSPFKEPLMELYNQMKSVGGTNLRLSETWLRHYQVIPQRTHPEINMSGGGGYILYGTIVLKEA</sequence>
<dbReference type="PANTHER" id="PTHR12945">
    <property type="entry name" value="TRANSLATION INITIATION FACTOR EIF3-RELATED"/>
    <property type="match status" value="1"/>
</dbReference>
<feature type="region of interest" description="Disordered" evidence="7">
    <location>
        <begin position="345"/>
        <end position="376"/>
    </location>
</feature>
<keyword evidence="9" id="KW-1185">Reference proteome</keyword>
<dbReference type="AlphaFoldDB" id="A0AAE1G7C6"/>
<dbReference type="Gene3D" id="3.40.50.150">
    <property type="entry name" value="Vaccinia Virus protein VP39"/>
    <property type="match status" value="1"/>
</dbReference>
<evidence type="ECO:0000256" key="4">
    <source>
        <dbReference type="ARBA" id="ARBA00022694"/>
    </source>
</evidence>
<evidence type="ECO:0000256" key="3">
    <source>
        <dbReference type="ARBA" id="ARBA00021704"/>
    </source>
</evidence>
<dbReference type="EMBL" id="JAWQEG010000702">
    <property type="protein sequence ID" value="KAK3886367.1"/>
    <property type="molecule type" value="Genomic_DNA"/>
</dbReference>
<protein>
    <recommendedName>
        <fullName evidence="3">tRNA (adenine(58)-N(1))-methyltransferase non-catalytic subunit TRM6</fullName>
    </recommendedName>
    <alternativeName>
        <fullName evidence="6">tRNA(m1A58)-methyltransferase subunit TRM6</fullName>
    </alternativeName>
</protein>
<organism evidence="8 9">
    <name type="scientific">Petrolisthes cinctipes</name>
    <name type="common">Flat porcelain crab</name>
    <dbReference type="NCBI Taxonomy" id="88211"/>
    <lineage>
        <taxon>Eukaryota</taxon>
        <taxon>Metazoa</taxon>
        <taxon>Ecdysozoa</taxon>
        <taxon>Arthropoda</taxon>
        <taxon>Crustacea</taxon>
        <taxon>Multicrustacea</taxon>
        <taxon>Malacostraca</taxon>
        <taxon>Eumalacostraca</taxon>
        <taxon>Eucarida</taxon>
        <taxon>Decapoda</taxon>
        <taxon>Pleocyemata</taxon>
        <taxon>Anomura</taxon>
        <taxon>Galatheoidea</taxon>
        <taxon>Porcellanidae</taxon>
        <taxon>Petrolisthes</taxon>
    </lineage>
</organism>
<evidence type="ECO:0000256" key="7">
    <source>
        <dbReference type="SAM" id="MobiDB-lite"/>
    </source>
</evidence>
<evidence type="ECO:0000256" key="6">
    <source>
        <dbReference type="ARBA" id="ARBA00032319"/>
    </source>
</evidence>
<dbReference type="InterPro" id="IPR029063">
    <property type="entry name" value="SAM-dependent_MTases_sf"/>
</dbReference>
<dbReference type="GO" id="GO:0031515">
    <property type="term" value="C:tRNA (m1A) methyltransferase complex"/>
    <property type="evidence" value="ECO:0007669"/>
    <property type="project" value="InterPro"/>
</dbReference>
<dbReference type="InterPro" id="IPR017423">
    <property type="entry name" value="TRM6"/>
</dbReference>
<comment type="caution">
    <text evidence="8">The sequence shown here is derived from an EMBL/GenBank/DDBJ whole genome shotgun (WGS) entry which is preliminary data.</text>
</comment>
<dbReference type="GO" id="GO:0030488">
    <property type="term" value="P:tRNA methylation"/>
    <property type="evidence" value="ECO:0007669"/>
    <property type="project" value="InterPro"/>
</dbReference>
<dbReference type="Proteomes" id="UP001286313">
    <property type="component" value="Unassembled WGS sequence"/>
</dbReference>
<proteinExistence type="inferred from homology"/>
<dbReference type="SUPFAM" id="SSF53335">
    <property type="entry name" value="S-adenosyl-L-methionine-dependent methyltransferases"/>
    <property type="match status" value="1"/>
</dbReference>
<name>A0AAE1G7C6_PETCI</name>
<keyword evidence="4" id="KW-0819">tRNA processing</keyword>
<evidence type="ECO:0000256" key="5">
    <source>
        <dbReference type="ARBA" id="ARBA00023242"/>
    </source>
</evidence>
<evidence type="ECO:0000313" key="9">
    <source>
        <dbReference type="Proteomes" id="UP001286313"/>
    </source>
</evidence>
<feature type="compositionally biased region" description="Basic and acidic residues" evidence="7">
    <location>
        <begin position="353"/>
        <end position="369"/>
    </location>
</feature>
<dbReference type="GO" id="GO:0005634">
    <property type="term" value="C:nucleus"/>
    <property type="evidence" value="ECO:0007669"/>
    <property type="project" value="UniProtKB-SubCell"/>
</dbReference>
<evidence type="ECO:0000256" key="2">
    <source>
        <dbReference type="ARBA" id="ARBA00008320"/>
    </source>
</evidence>